<reference evidence="1 2" key="1">
    <citation type="journal article" date="2021" name="Nat. Plants">
        <title>The Taxus genome provides insights into paclitaxel biosynthesis.</title>
        <authorList>
            <person name="Xiong X."/>
            <person name="Gou J."/>
            <person name="Liao Q."/>
            <person name="Li Y."/>
            <person name="Zhou Q."/>
            <person name="Bi G."/>
            <person name="Li C."/>
            <person name="Du R."/>
            <person name="Wang X."/>
            <person name="Sun T."/>
            <person name="Guo L."/>
            <person name="Liang H."/>
            <person name="Lu P."/>
            <person name="Wu Y."/>
            <person name="Zhang Z."/>
            <person name="Ro D.K."/>
            <person name="Shang Y."/>
            <person name="Huang S."/>
            <person name="Yan J."/>
        </authorList>
    </citation>
    <scope>NUCLEOTIDE SEQUENCE [LARGE SCALE GENOMIC DNA]</scope>
    <source>
        <strain evidence="1">Ta-2019</strain>
    </source>
</reference>
<evidence type="ECO:0000313" key="2">
    <source>
        <dbReference type="Proteomes" id="UP000824469"/>
    </source>
</evidence>
<feature type="non-terminal residue" evidence="1">
    <location>
        <position position="90"/>
    </location>
</feature>
<organism evidence="1 2">
    <name type="scientific">Taxus chinensis</name>
    <name type="common">Chinese yew</name>
    <name type="synonym">Taxus wallichiana var. chinensis</name>
    <dbReference type="NCBI Taxonomy" id="29808"/>
    <lineage>
        <taxon>Eukaryota</taxon>
        <taxon>Viridiplantae</taxon>
        <taxon>Streptophyta</taxon>
        <taxon>Embryophyta</taxon>
        <taxon>Tracheophyta</taxon>
        <taxon>Spermatophyta</taxon>
        <taxon>Pinopsida</taxon>
        <taxon>Pinidae</taxon>
        <taxon>Conifers II</taxon>
        <taxon>Cupressales</taxon>
        <taxon>Taxaceae</taxon>
        <taxon>Taxus</taxon>
    </lineage>
</organism>
<dbReference type="EMBL" id="JAHRHJ020000002">
    <property type="protein sequence ID" value="KAH9325948.1"/>
    <property type="molecule type" value="Genomic_DNA"/>
</dbReference>
<dbReference type="PANTHER" id="PTHR34123">
    <property type="entry name" value="OS04G0578200 PROTEIN"/>
    <property type="match status" value="1"/>
</dbReference>
<dbReference type="PANTHER" id="PTHR34123:SF1">
    <property type="entry name" value="OS04G0578200 PROTEIN"/>
    <property type="match status" value="1"/>
</dbReference>
<keyword evidence="2" id="KW-1185">Reference proteome</keyword>
<gene>
    <name evidence="1" type="ORF">KI387_006126</name>
</gene>
<dbReference type="Pfam" id="PF10184">
    <property type="entry name" value="DUF2358"/>
    <property type="match status" value="1"/>
</dbReference>
<dbReference type="InterPro" id="IPR018790">
    <property type="entry name" value="DUF2358"/>
</dbReference>
<proteinExistence type="predicted"/>
<dbReference type="Proteomes" id="UP000824469">
    <property type="component" value="Unassembled WGS sequence"/>
</dbReference>
<feature type="non-terminal residue" evidence="1">
    <location>
        <position position="1"/>
    </location>
</feature>
<comment type="caution">
    <text evidence="1">The sequence shown here is derived from an EMBL/GenBank/DDBJ whole genome shotgun (WGS) entry which is preliminary data.</text>
</comment>
<name>A0AA38GPB4_TAXCH</name>
<protein>
    <submittedName>
        <fullName evidence="1">Uncharacterized protein</fullName>
    </submittedName>
</protein>
<dbReference type="SUPFAM" id="SSF54427">
    <property type="entry name" value="NTF2-like"/>
    <property type="match status" value="1"/>
</dbReference>
<evidence type="ECO:0000313" key="1">
    <source>
        <dbReference type="EMBL" id="KAH9325948.1"/>
    </source>
</evidence>
<dbReference type="AlphaFoldDB" id="A0AA38GPB4"/>
<sequence>NLTMAIYKDDCEFADPAGSFKGLKRFKRNCSNFGSLIKTSNMKLMDWKDFEDRGVGYWRFACILAFPWRPILSATGYTEYYYDVESGKIC</sequence>
<accession>A0AA38GPB4</accession>
<dbReference type="InterPro" id="IPR032710">
    <property type="entry name" value="NTF2-like_dom_sf"/>
</dbReference>